<organism evidence="6">
    <name type="scientific">mine drainage metagenome</name>
    <dbReference type="NCBI Taxonomy" id="410659"/>
    <lineage>
        <taxon>unclassified sequences</taxon>
        <taxon>metagenomes</taxon>
        <taxon>ecological metagenomes</taxon>
    </lineage>
</organism>
<comment type="caution">
    <text evidence="6">The sequence shown here is derived from an EMBL/GenBank/DDBJ whole genome shotgun (WGS) entry which is preliminary data.</text>
</comment>
<dbReference type="GO" id="GO:0051301">
    <property type="term" value="P:cell division"/>
    <property type="evidence" value="ECO:0007669"/>
    <property type="project" value="UniProtKB-KW"/>
</dbReference>
<dbReference type="InterPro" id="IPR036388">
    <property type="entry name" value="WH-like_DNA-bd_sf"/>
</dbReference>
<keyword evidence="4" id="KW-0131">Cell cycle</keyword>
<evidence type="ECO:0000256" key="3">
    <source>
        <dbReference type="ARBA" id="ARBA00022829"/>
    </source>
</evidence>
<protein>
    <recommendedName>
        <fullName evidence="7">Segregation and condensation protein B</fullName>
    </recommendedName>
</protein>
<dbReference type="InterPro" id="IPR005234">
    <property type="entry name" value="ScpB_csome_segregation"/>
</dbReference>
<dbReference type="NCBIfam" id="TIGR00281">
    <property type="entry name" value="SMC-Scp complex subunit ScpB"/>
    <property type="match status" value="1"/>
</dbReference>
<dbReference type="InterPro" id="IPR036390">
    <property type="entry name" value="WH_DNA-bd_sf"/>
</dbReference>
<dbReference type="PIRSF" id="PIRSF019345">
    <property type="entry name" value="ScpB"/>
    <property type="match status" value="1"/>
</dbReference>
<keyword evidence="3" id="KW-0159">Chromosome partition</keyword>
<dbReference type="EMBL" id="MLJW01000021">
    <property type="protein sequence ID" value="OIR11043.1"/>
    <property type="molecule type" value="Genomic_DNA"/>
</dbReference>
<dbReference type="Pfam" id="PF04079">
    <property type="entry name" value="SMC_ScpB"/>
    <property type="match status" value="1"/>
</dbReference>
<dbReference type="GO" id="GO:0051304">
    <property type="term" value="P:chromosome separation"/>
    <property type="evidence" value="ECO:0007669"/>
    <property type="project" value="InterPro"/>
</dbReference>
<dbReference type="PANTHER" id="PTHR34298">
    <property type="entry name" value="SEGREGATION AND CONDENSATION PROTEIN B"/>
    <property type="match status" value="1"/>
</dbReference>
<feature type="region of interest" description="Disordered" evidence="5">
    <location>
        <begin position="201"/>
        <end position="227"/>
    </location>
</feature>
<gene>
    <name evidence="6" type="ORF">GALL_72150</name>
</gene>
<evidence type="ECO:0008006" key="7">
    <source>
        <dbReference type="Google" id="ProtNLM"/>
    </source>
</evidence>
<proteinExistence type="predicted"/>
<dbReference type="SUPFAM" id="SSF46785">
    <property type="entry name" value="Winged helix' DNA-binding domain"/>
    <property type="match status" value="2"/>
</dbReference>
<sequence>MSEPVEPLLPSEEHTAVVEAEHAVDIALLTRIFEAALLTTQEPLSIAELKRLSEAPLESRMVEELLQHLAQKYADSGIELSRVASGWRFRARPEMQQYLDRLDPQKPPRYSRAVLETLAIIAYRQPVTRGDIEEIRGVAVSSQVLKTLEGRGWIESIGTRDTPGKPALYATTPQFMDDLNLRSLQELPALEEMGSLLEAGIADEPAPAGPAATDAEAAASAPEANAA</sequence>
<keyword evidence="2" id="KW-0132">Cell division</keyword>
<evidence type="ECO:0000256" key="4">
    <source>
        <dbReference type="ARBA" id="ARBA00023306"/>
    </source>
</evidence>
<dbReference type="Gene3D" id="1.10.10.10">
    <property type="entry name" value="Winged helix-like DNA-binding domain superfamily/Winged helix DNA-binding domain"/>
    <property type="match status" value="2"/>
</dbReference>
<evidence type="ECO:0000313" key="6">
    <source>
        <dbReference type="EMBL" id="OIR11043.1"/>
    </source>
</evidence>
<keyword evidence="1" id="KW-0963">Cytoplasm</keyword>
<dbReference type="AlphaFoldDB" id="A0A1J5SSS8"/>
<evidence type="ECO:0000256" key="1">
    <source>
        <dbReference type="ARBA" id="ARBA00022490"/>
    </source>
</evidence>
<evidence type="ECO:0000256" key="5">
    <source>
        <dbReference type="SAM" id="MobiDB-lite"/>
    </source>
</evidence>
<accession>A0A1J5SSS8</accession>
<dbReference type="PANTHER" id="PTHR34298:SF2">
    <property type="entry name" value="SEGREGATION AND CONDENSATION PROTEIN B"/>
    <property type="match status" value="1"/>
</dbReference>
<evidence type="ECO:0000256" key="2">
    <source>
        <dbReference type="ARBA" id="ARBA00022618"/>
    </source>
</evidence>
<reference evidence="6" key="1">
    <citation type="submission" date="2016-10" db="EMBL/GenBank/DDBJ databases">
        <title>Sequence of Gallionella enrichment culture.</title>
        <authorList>
            <person name="Poehlein A."/>
            <person name="Muehling M."/>
            <person name="Daniel R."/>
        </authorList>
    </citation>
    <scope>NUCLEOTIDE SEQUENCE</scope>
</reference>
<name>A0A1J5SSS8_9ZZZZ</name>